<evidence type="ECO:0000313" key="2">
    <source>
        <dbReference type="Proteomes" id="UP000652761"/>
    </source>
</evidence>
<name>A0A843TPK1_COLES</name>
<dbReference type="EMBL" id="NMUH01000095">
    <property type="protein sequence ID" value="MQL71350.1"/>
    <property type="molecule type" value="Genomic_DNA"/>
</dbReference>
<reference evidence="1" key="1">
    <citation type="submission" date="2017-07" db="EMBL/GenBank/DDBJ databases">
        <title>Taro Niue Genome Assembly and Annotation.</title>
        <authorList>
            <person name="Atibalentja N."/>
            <person name="Keating K."/>
            <person name="Fields C.J."/>
        </authorList>
    </citation>
    <scope>NUCLEOTIDE SEQUENCE</scope>
    <source>
        <strain evidence="1">Niue_2</strain>
        <tissue evidence="1">Leaf</tissue>
    </source>
</reference>
<keyword evidence="2" id="KW-1185">Reference proteome</keyword>
<comment type="caution">
    <text evidence="1">The sequence shown here is derived from an EMBL/GenBank/DDBJ whole genome shotgun (WGS) entry which is preliminary data.</text>
</comment>
<accession>A0A843TPK1</accession>
<proteinExistence type="predicted"/>
<dbReference type="AlphaFoldDB" id="A0A843TPK1"/>
<evidence type="ECO:0000313" key="1">
    <source>
        <dbReference type="EMBL" id="MQL71350.1"/>
    </source>
</evidence>
<protein>
    <submittedName>
        <fullName evidence="1">Uncharacterized protein</fullName>
    </submittedName>
</protein>
<organism evidence="1 2">
    <name type="scientific">Colocasia esculenta</name>
    <name type="common">Wild taro</name>
    <name type="synonym">Arum esculentum</name>
    <dbReference type="NCBI Taxonomy" id="4460"/>
    <lineage>
        <taxon>Eukaryota</taxon>
        <taxon>Viridiplantae</taxon>
        <taxon>Streptophyta</taxon>
        <taxon>Embryophyta</taxon>
        <taxon>Tracheophyta</taxon>
        <taxon>Spermatophyta</taxon>
        <taxon>Magnoliopsida</taxon>
        <taxon>Liliopsida</taxon>
        <taxon>Araceae</taxon>
        <taxon>Aroideae</taxon>
        <taxon>Colocasieae</taxon>
        <taxon>Colocasia</taxon>
    </lineage>
</organism>
<sequence length="205" mass="21423">MSLPAALVGEGLVIPTGPCSRGSPPYFLQLGARRRGSSVSDGLRWRLWGRVVSRSRVPVRGGTGVCGLPTSWRVQGPEWFCVWALDPVKVFLVLLSATASSVGFCWQQSGLSTGWSQQRSLLVAAAVWFSAGVFPLFGSVLASLGTVGDCRSVWAPTCGLSELLVSRLGAPGGTSAVAFGVATGQSSRSTFWGSDDALVAFSPPC</sequence>
<dbReference type="Proteomes" id="UP000652761">
    <property type="component" value="Unassembled WGS sequence"/>
</dbReference>
<gene>
    <name evidence="1" type="ORF">Taro_003670</name>
</gene>
<feature type="non-terminal residue" evidence="1">
    <location>
        <position position="1"/>
    </location>
</feature>